<accession>A0A0W0Z9K9</accession>
<sequence>MMIKILADASLPGLQQAFPPPFALTCFNDAEDMVSKLPGQTILLCRSTLRVNERLLQGHSLRYIATASSGIDHIDERYAAARDITILDAKGSNATAVADYVMASLAWLRLYRGWQGRKAGVIGYGAVGSQVGIRLKAAGFEVLAYDPPKAARENGFVSCSRHELTQCELLCVHANLHRQNPYPSYNLLDQSFLHKLQTGTAIINASRGNIVDENDLLNLHPPLFYCTDVYEHEPSPNPRLVDLATLCTPHIAGHSVEAKQNAIDMVSRKLHAAFQLNPPPDNFLPDNDFPATISPGQDWVQTVLSLYDPGLETGQLKADTDKKACFLKLRKAHRTRHDFNSYDSSRIDEQTRRILGVAGSLDT</sequence>
<dbReference type="EMBL" id="LNYX01000005">
    <property type="protein sequence ID" value="KTD65803.1"/>
    <property type="molecule type" value="Genomic_DNA"/>
</dbReference>
<dbReference type="PATRIC" id="fig|452.5.peg.569"/>
<dbReference type="GO" id="GO:0005829">
    <property type="term" value="C:cytosol"/>
    <property type="evidence" value="ECO:0007669"/>
    <property type="project" value="TreeGrafter"/>
</dbReference>
<dbReference type="Gene3D" id="3.40.50.720">
    <property type="entry name" value="NAD(P)-binding Rossmann-like Domain"/>
    <property type="match status" value="2"/>
</dbReference>
<dbReference type="SUPFAM" id="SSF52283">
    <property type="entry name" value="Formate/glycerate dehydrogenase catalytic domain-like"/>
    <property type="match status" value="1"/>
</dbReference>
<dbReference type="InterPro" id="IPR020921">
    <property type="entry name" value="Erythronate-4-P_DHase"/>
</dbReference>
<dbReference type="PANTHER" id="PTHR10996:SF178">
    <property type="entry name" value="2-HYDROXYACID DEHYDROGENASE YGL185C-RELATED"/>
    <property type="match status" value="1"/>
</dbReference>
<dbReference type="RefSeq" id="WP_408606974.1">
    <property type="nucleotide sequence ID" value="NZ_CAAAII010000003.1"/>
</dbReference>
<feature type="domain" description="D-isomer specific 2-hydroxyacid dehydrogenase NAD-binding" evidence="7">
    <location>
        <begin position="112"/>
        <end position="252"/>
    </location>
</feature>
<dbReference type="GO" id="GO:0051287">
    <property type="term" value="F:NAD binding"/>
    <property type="evidence" value="ECO:0007669"/>
    <property type="project" value="InterPro"/>
</dbReference>
<feature type="domain" description="D-isomer specific 2-hydroxyacid dehydrogenase catalytic" evidence="6">
    <location>
        <begin position="27"/>
        <end position="280"/>
    </location>
</feature>
<dbReference type="SUPFAM" id="SSF51735">
    <property type="entry name" value="NAD(P)-binding Rossmann-fold domains"/>
    <property type="match status" value="1"/>
</dbReference>
<evidence type="ECO:0000256" key="1">
    <source>
        <dbReference type="ARBA" id="ARBA00022490"/>
    </source>
</evidence>
<comment type="caution">
    <text evidence="8">The sequence shown here is derived from an EMBL/GenBank/DDBJ whole genome shotgun (WGS) entry which is preliminary data.</text>
</comment>
<evidence type="ECO:0000256" key="5">
    <source>
        <dbReference type="RuleBase" id="RU003719"/>
    </source>
</evidence>
<keyword evidence="1" id="KW-0963">Cytoplasm</keyword>
<keyword evidence="3" id="KW-0520">NAD</keyword>
<dbReference type="STRING" id="452.Lspi_0515"/>
<evidence type="ECO:0000259" key="7">
    <source>
        <dbReference type="Pfam" id="PF02826"/>
    </source>
</evidence>
<dbReference type="GO" id="GO:0016618">
    <property type="term" value="F:hydroxypyruvate reductase [NAD(P)H] activity"/>
    <property type="evidence" value="ECO:0007669"/>
    <property type="project" value="TreeGrafter"/>
</dbReference>
<dbReference type="CDD" id="cd12158">
    <property type="entry name" value="ErythrP_dh"/>
    <property type="match status" value="1"/>
</dbReference>
<dbReference type="PROSITE" id="PS00065">
    <property type="entry name" value="D_2_HYDROXYACID_DH_1"/>
    <property type="match status" value="1"/>
</dbReference>
<evidence type="ECO:0000259" key="6">
    <source>
        <dbReference type="Pfam" id="PF00389"/>
    </source>
</evidence>
<name>A0A0W0Z9K9_LEGSP</name>
<evidence type="ECO:0000256" key="4">
    <source>
        <dbReference type="ARBA" id="ARBA00023096"/>
    </source>
</evidence>
<evidence type="ECO:0000313" key="8">
    <source>
        <dbReference type="EMBL" id="KTD65803.1"/>
    </source>
</evidence>
<dbReference type="GO" id="GO:0008615">
    <property type="term" value="P:pyridoxine biosynthetic process"/>
    <property type="evidence" value="ECO:0007669"/>
    <property type="project" value="UniProtKB-KW"/>
</dbReference>
<organism evidence="8 9">
    <name type="scientific">Legionella spiritensis</name>
    <dbReference type="NCBI Taxonomy" id="452"/>
    <lineage>
        <taxon>Bacteria</taxon>
        <taxon>Pseudomonadati</taxon>
        <taxon>Pseudomonadota</taxon>
        <taxon>Gammaproteobacteria</taxon>
        <taxon>Legionellales</taxon>
        <taxon>Legionellaceae</taxon>
        <taxon>Legionella</taxon>
    </lineage>
</organism>
<keyword evidence="4" id="KW-0664">Pyridoxine biosynthesis</keyword>
<dbReference type="InterPro" id="IPR050223">
    <property type="entry name" value="D-isomer_2-hydroxyacid_DH"/>
</dbReference>
<evidence type="ECO:0000313" key="9">
    <source>
        <dbReference type="Proteomes" id="UP000054877"/>
    </source>
</evidence>
<evidence type="ECO:0000256" key="3">
    <source>
        <dbReference type="ARBA" id="ARBA00023027"/>
    </source>
</evidence>
<keyword evidence="9" id="KW-1185">Reference proteome</keyword>
<comment type="similarity">
    <text evidence="5">Belongs to the D-isomer specific 2-hydroxyacid dehydrogenase family.</text>
</comment>
<dbReference type="InterPro" id="IPR029752">
    <property type="entry name" value="D-isomer_DH_CS1"/>
</dbReference>
<proteinExistence type="inferred from homology"/>
<dbReference type="PANTHER" id="PTHR10996">
    <property type="entry name" value="2-HYDROXYACID DEHYDROGENASE-RELATED"/>
    <property type="match status" value="1"/>
</dbReference>
<dbReference type="GO" id="GO:0033711">
    <property type="term" value="F:4-phosphoerythronate dehydrogenase activity"/>
    <property type="evidence" value="ECO:0007669"/>
    <property type="project" value="InterPro"/>
</dbReference>
<protein>
    <submittedName>
        <fullName evidence="8">Erythronate-4-phosphate dehydrogenase</fullName>
        <ecNumber evidence="8">1.1.1.95</ecNumber>
    </submittedName>
</protein>
<dbReference type="GO" id="GO:0030267">
    <property type="term" value="F:glyoxylate reductase (NADPH) activity"/>
    <property type="evidence" value="ECO:0007669"/>
    <property type="project" value="TreeGrafter"/>
</dbReference>
<dbReference type="InterPro" id="IPR006139">
    <property type="entry name" value="D-isomer_2_OHA_DH_cat_dom"/>
</dbReference>
<dbReference type="AlphaFoldDB" id="A0A0W0Z9K9"/>
<dbReference type="GO" id="GO:0004617">
    <property type="term" value="F:phosphoglycerate dehydrogenase activity"/>
    <property type="evidence" value="ECO:0007669"/>
    <property type="project" value="UniProtKB-EC"/>
</dbReference>
<dbReference type="InterPro" id="IPR006140">
    <property type="entry name" value="D-isomer_DH_NAD-bd"/>
</dbReference>
<gene>
    <name evidence="8" type="primary">pdxB</name>
    <name evidence="8" type="ORF">Lspi_0515</name>
</gene>
<dbReference type="EC" id="1.1.1.95" evidence="8"/>
<dbReference type="Pfam" id="PF00389">
    <property type="entry name" value="2-Hacid_dh"/>
    <property type="match status" value="1"/>
</dbReference>
<dbReference type="InterPro" id="IPR036291">
    <property type="entry name" value="NAD(P)-bd_dom_sf"/>
</dbReference>
<reference evidence="8 9" key="1">
    <citation type="submission" date="2015-11" db="EMBL/GenBank/DDBJ databases">
        <title>Genomic analysis of 38 Legionella species identifies large and diverse effector repertoires.</title>
        <authorList>
            <person name="Burstein D."/>
            <person name="Amaro F."/>
            <person name="Zusman T."/>
            <person name="Lifshitz Z."/>
            <person name="Cohen O."/>
            <person name="Gilbert J.A."/>
            <person name="Pupko T."/>
            <person name="Shuman H.A."/>
            <person name="Segal G."/>
        </authorList>
    </citation>
    <scope>NUCLEOTIDE SEQUENCE [LARGE SCALE GENOMIC DNA]</scope>
    <source>
        <strain evidence="8 9">Mt.St.Helens-9</strain>
    </source>
</reference>
<dbReference type="Pfam" id="PF02826">
    <property type="entry name" value="2-Hacid_dh_C"/>
    <property type="match status" value="1"/>
</dbReference>
<keyword evidence="2 5" id="KW-0560">Oxidoreductase</keyword>
<dbReference type="Proteomes" id="UP000054877">
    <property type="component" value="Unassembled WGS sequence"/>
</dbReference>
<evidence type="ECO:0000256" key="2">
    <source>
        <dbReference type="ARBA" id="ARBA00023002"/>
    </source>
</evidence>